<feature type="compositionally biased region" description="Basic and acidic residues" evidence="1">
    <location>
        <begin position="373"/>
        <end position="395"/>
    </location>
</feature>
<dbReference type="Proteomes" id="UP000583944">
    <property type="component" value="Unassembled WGS sequence"/>
</dbReference>
<comment type="caution">
    <text evidence="3">The sequence shown here is derived from an EMBL/GenBank/DDBJ whole genome shotgun (WGS) entry which is preliminary data.</text>
</comment>
<organism evidence="3 4">
    <name type="scientific">Trypanosoma cruzi</name>
    <dbReference type="NCBI Taxonomy" id="5693"/>
    <lineage>
        <taxon>Eukaryota</taxon>
        <taxon>Discoba</taxon>
        <taxon>Euglenozoa</taxon>
        <taxon>Kinetoplastea</taxon>
        <taxon>Metakinetoplastina</taxon>
        <taxon>Trypanosomatida</taxon>
        <taxon>Trypanosomatidae</taxon>
        <taxon>Trypanosoma</taxon>
        <taxon>Schizotrypanum</taxon>
    </lineage>
</organism>
<reference evidence="3 4" key="1">
    <citation type="journal article" date="2019" name="Genome Biol. Evol.">
        <title>Nanopore Sequencing Significantly Improves Genome Assembly of the Protozoan Parasite Trypanosoma cruzi.</title>
        <authorList>
            <person name="Diaz-Viraque F."/>
            <person name="Pita S."/>
            <person name="Greif G."/>
            <person name="de Souza R.C.M."/>
            <person name="Iraola G."/>
            <person name="Robello C."/>
        </authorList>
    </citation>
    <scope>NUCLEOTIDE SEQUENCE [LARGE SCALE GENOMIC DNA]</scope>
    <source>
        <strain evidence="3 4">Berenice</strain>
    </source>
</reference>
<gene>
    <name evidence="3" type="ORF">ECC02_000273</name>
</gene>
<dbReference type="EMBL" id="JABDHM010000001">
    <property type="protein sequence ID" value="KAF5226772.1"/>
    <property type="molecule type" value="Genomic_DNA"/>
</dbReference>
<keyword evidence="2" id="KW-1133">Transmembrane helix</keyword>
<dbReference type="AlphaFoldDB" id="A0A7J6YJP1"/>
<proteinExistence type="predicted"/>
<feature type="compositionally biased region" description="Basic and acidic residues" evidence="1">
    <location>
        <begin position="348"/>
        <end position="365"/>
    </location>
</feature>
<evidence type="ECO:0000256" key="1">
    <source>
        <dbReference type="SAM" id="MobiDB-lite"/>
    </source>
</evidence>
<keyword evidence="2" id="KW-0812">Transmembrane</keyword>
<evidence type="ECO:0000313" key="3">
    <source>
        <dbReference type="EMBL" id="KAF5226772.1"/>
    </source>
</evidence>
<protein>
    <submittedName>
        <fullName evidence="3">Uncharacterized protein</fullName>
    </submittedName>
</protein>
<feature type="region of interest" description="Disordered" evidence="1">
    <location>
        <begin position="320"/>
        <end position="406"/>
    </location>
</feature>
<accession>A0A7J6YJP1</accession>
<evidence type="ECO:0000256" key="2">
    <source>
        <dbReference type="SAM" id="Phobius"/>
    </source>
</evidence>
<dbReference type="VEuPathDB" id="TriTrypDB:ECC02_000273"/>
<sequence length="406" mass="44654">MVSIYFVVVVVVWMLHVHVFFPLFPFLLVCGSFFSPASGKQAVARVCASNRWEVERGMRMCSLTLSEFHAEIRRSHLLMSSSSSSVFLLCTAARQDPAASWRIPKKEKKNALSSSFPFFSFCVFALLSVYPCCGQCTLLTVALAMKPGMRVENRETMEAPAPQQPVKSGRGGYLRCPFDIDSAFAAMAELNAAGGALGHKTHRPHAVSGSGAGNDGENDEDDVCRPWNRAGVGARALSAKERRSQQQDAERIYGSMAACNVDEITGDAPTAPDKGLAVALSTWEKTALQRVLPRGVLKRKRQRNNENCGEEAVDGEGCNEVGRQQRQNNVLGRRREGEELSLSAGFGDSHRKTGGDQHENVHPREFGGSYATKKTEEQSRTEKNKPINRLQRLDAMRNAALFGKKK</sequence>
<evidence type="ECO:0000313" key="4">
    <source>
        <dbReference type="Proteomes" id="UP000583944"/>
    </source>
</evidence>
<keyword evidence="2" id="KW-0472">Membrane</keyword>
<dbReference type="VEuPathDB" id="TriTrypDB:BCY84_00964"/>
<name>A0A7J6YJP1_TRYCR</name>
<feature type="transmembrane region" description="Helical" evidence="2">
    <location>
        <begin position="6"/>
        <end position="30"/>
    </location>
</feature>